<comment type="similarity">
    <text evidence="4">Belongs to the alanine racemase family.</text>
</comment>
<dbReference type="FunFam" id="3.20.20.10:FF:000002">
    <property type="entry name" value="Alanine racemase"/>
    <property type="match status" value="1"/>
</dbReference>
<dbReference type="EMBL" id="DVMQ01000011">
    <property type="protein sequence ID" value="HIU23887.1"/>
    <property type="molecule type" value="Genomic_DNA"/>
</dbReference>
<dbReference type="CDD" id="cd00430">
    <property type="entry name" value="PLPDE_III_AR"/>
    <property type="match status" value="1"/>
</dbReference>
<evidence type="ECO:0000256" key="1">
    <source>
        <dbReference type="ARBA" id="ARBA00001933"/>
    </source>
</evidence>
<comment type="cofactor">
    <cofactor evidence="1 4 5">
        <name>pyridoxal 5'-phosphate</name>
        <dbReference type="ChEBI" id="CHEBI:597326"/>
    </cofactor>
</comment>
<comment type="caution">
    <text evidence="8">The sequence shown here is derived from an EMBL/GenBank/DDBJ whole genome shotgun (WGS) entry which is preliminary data.</text>
</comment>
<dbReference type="Pfam" id="PF00842">
    <property type="entry name" value="Ala_racemase_C"/>
    <property type="match status" value="1"/>
</dbReference>
<dbReference type="PANTHER" id="PTHR30511:SF0">
    <property type="entry name" value="ALANINE RACEMASE, CATABOLIC-RELATED"/>
    <property type="match status" value="1"/>
</dbReference>
<dbReference type="InterPro" id="IPR011079">
    <property type="entry name" value="Ala_racemase_C"/>
</dbReference>
<dbReference type="NCBIfam" id="TIGR00492">
    <property type="entry name" value="alr"/>
    <property type="match status" value="1"/>
</dbReference>
<name>A0A9D1L5A4_9ACTN</name>
<dbReference type="InterPro" id="IPR000821">
    <property type="entry name" value="Ala_racemase"/>
</dbReference>
<reference evidence="8" key="1">
    <citation type="submission" date="2020-10" db="EMBL/GenBank/DDBJ databases">
        <authorList>
            <person name="Gilroy R."/>
        </authorList>
    </citation>
    <scope>NUCLEOTIDE SEQUENCE</scope>
    <source>
        <strain evidence="8">ChiHjej12B11-29160</strain>
    </source>
</reference>
<sequence>MRNSTCPDTRWAWIEIDQAALRRNTRAFKSRLGRGTQLMCVVKADAYGHGAVPCARVMRGAGADQFAVATVEEGIELREAGIEEPILILSEPPMECVATLVNYDLMPSIYNEDFALAYGECAASMDRVGRYHLAVDTGMNRIGLLPKEVLEFRRAIDFHRGLECAGTFTHFATADVLEGWDFDLQWKRFTDTITALEQAGLNPGLVHCDNTPATILHPETHFDMCRVGVGLYGMHPSEVTVPRLDLEPVMSVRARVTRTAFPPVGEGVSYGYVYRVPKQNIQIATIPIGYADGLSRNLSGKMEVLVGGMRCRQVGRICMDQCMFAVDVNGARSYRPAHPVSCGDLVTIMGEQDGECITADDIAALRDTINYEVTCNFGMRLEKVYV</sequence>
<dbReference type="Pfam" id="PF01168">
    <property type="entry name" value="Ala_racemase_N"/>
    <property type="match status" value="1"/>
</dbReference>
<dbReference type="InterPro" id="IPR020622">
    <property type="entry name" value="Ala_racemase_pyridoxalP-BS"/>
</dbReference>
<comment type="catalytic activity">
    <reaction evidence="4">
        <text>L-alanine = D-alanine</text>
        <dbReference type="Rhea" id="RHEA:20249"/>
        <dbReference type="ChEBI" id="CHEBI:57416"/>
        <dbReference type="ChEBI" id="CHEBI:57972"/>
        <dbReference type="EC" id="5.1.1.1"/>
    </reaction>
</comment>
<feature type="domain" description="Alanine racemase C-terminal" evidence="7">
    <location>
        <begin position="249"/>
        <end position="386"/>
    </location>
</feature>
<dbReference type="SUPFAM" id="SSF51419">
    <property type="entry name" value="PLP-binding barrel"/>
    <property type="match status" value="1"/>
</dbReference>
<dbReference type="InterPro" id="IPR001608">
    <property type="entry name" value="Ala_racemase_N"/>
</dbReference>
<proteinExistence type="inferred from homology"/>
<dbReference type="SUPFAM" id="SSF50621">
    <property type="entry name" value="Alanine racemase C-terminal domain-like"/>
    <property type="match status" value="1"/>
</dbReference>
<feature type="binding site" evidence="4 6">
    <location>
        <position position="319"/>
    </location>
    <ligand>
        <name>substrate</name>
    </ligand>
</feature>
<evidence type="ECO:0000259" key="7">
    <source>
        <dbReference type="SMART" id="SM01005"/>
    </source>
</evidence>
<evidence type="ECO:0000256" key="4">
    <source>
        <dbReference type="HAMAP-Rule" id="MF_01201"/>
    </source>
</evidence>
<feature type="binding site" evidence="4 6">
    <location>
        <position position="141"/>
    </location>
    <ligand>
        <name>substrate</name>
    </ligand>
</feature>
<evidence type="ECO:0000256" key="6">
    <source>
        <dbReference type="PIRSR" id="PIRSR600821-52"/>
    </source>
</evidence>
<protein>
    <recommendedName>
        <fullName evidence="4">Alanine racemase</fullName>
        <ecNumber evidence="4">5.1.1.1</ecNumber>
    </recommendedName>
</protein>
<dbReference type="Proteomes" id="UP000824078">
    <property type="component" value="Unassembled WGS sequence"/>
</dbReference>
<dbReference type="AlphaFoldDB" id="A0A9D1L5A4"/>
<dbReference type="PANTHER" id="PTHR30511">
    <property type="entry name" value="ALANINE RACEMASE"/>
    <property type="match status" value="1"/>
</dbReference>
<comment type="pathway">
    <text evidence="4">Amino-acid biosynthesis; D-alanine biosynthesis; D-alanine from L-alanine: step 1/1.</text>
</comment>
<keyword evidence="2 4" id="KW-0663">Pyridoxal phosphate</keyword>
<feature type="active site" description="Proton acceptor; specific for D-alanine" evidence="4">
    <location>
        <position position="43"/>
    </location>
</feature>
<dbReference type="PRINTS" id="PR00992">
    <property type="entry name" value="ALARACEMASE"/>
</dbReference>
<dbReference type="GO" id="GO:0030632">
    <property type="term" value="P:D-alanine biosynthetic process"/>
    <property type="evidence" value="ECO:0007669"/>
    <property type="project" value="UniProtKB-UniRule"/>
</dbReference>
<dbReference type="Gene3D" id="2.40.37.10">
    <property type="entry name" value="Lyase, Ornithine Decarboxylase, Chain A, domain 1"/>
    <property type="match status" value="1"/>
</dbReference>
<reference evidence="8" key="2">
    <citation type="journal article" date="2021" name="PeerJ">
        <title>Extensive microbial diversity within the chicken gut microbiome revealed by metagenomics and culture.</title>
        <authorList>
            <person name="Gilroy R."/>
            <person name="Ravi A."/>
            <person name="Getino M."/>
            <person name="Pursley I."/>
            <person name="Horton D.L."/>
            <person name="Alikhan N.F."/>
            <person name="Baker D."/>
            <person name="Gharbi K."/>
            <person name="Hall N."/>
            <person name="Watson M."/>
            <person name="Adriaenssens E.M."/>
            <person name="Foster-Nyarko E."/>
            <person name="Jarju S."/>
            <person name="Secka A."/>
            <person name="Antonio M."/>
            <person name="Oren A."/>
            <person name="Chaudhuri R.R."/>
            <person name="La Ragione R."/>
            <person name="Hildebrand F."/>
            <person name="Pallen M.J."/>
        </authorList>
    </citation>
    <scope>NUCLEOTIDE SEQUENCE</scope>
    <source>
        <strain evidence="8">ChiHjej12B11-29160</strain>
    </source>
</reference>
<evidence type="ECO:0000313" key="9">
    <source>
        <dbReference type="Proteomes" id="UP000824078"/>
    </source>
</evidence>
<keyword evidence="3 4" id="KW-0413">Isomerase</keyword>
<dbReference type="PROSITE" id="PS00395">
    <property type="entry name" value="ALANINE_RACEMASE"/>
    <property type="match status" value="1"/>
</dbReference>
<gene>
    <name evidence="8" type="primary">alr</name>
    <name evidence="8" type="ORF">IAD17_03075</name>
</gene>
<dbReference type="GO" id="GO:0030170">
    <property type="term" value="F:pyridoxal phosphate binding"/>
    <property type="evidence" value="ECO:0007669"/>
    <property type="project" value="UniProtKB-UniRule"/>
</dbReference>
<dbReference type="SMART" id="SM01005">
    <property type="entry name" value="Ala_racemase_C"/>
    <property type="match status" value="1"/>
</dbReference>
<dbReference type="InterPro" id="IPR009006">
    <property type="entry name" value="Ala_racemase/Decarboxylase_C"/>
</dbReference>
<evidence type="ECO:0000256" key="3">
    <source>
        <dbReference type="ARBA" id="ARBA00023235"/>
    </source>
</evidence>
<dbReference type="HAMAP" id="MF_01201">
    <property type="entry name" value="Ala_racemase"/>
    <property type="match status" value="1"/>
</dbReference>
<evidence type="ECO:0000313" key="8">
    <source>
        <dbReference type="EMBL" id="HIU23887.1"/>
    </source>
</evidence>
<dbReference type="GO" id="GO:0008784">
    <property type="term" value="F:alanine racemase activity"/>
    <property type="evidence" value="ECO:0007669"/>
    <property type="project" value="UniProtKB-UniRule"/>
</dbReference>
<evidence type="ECO:0000256" key="5">
    <source>
        <dbReference type="PIRSR" id="PIRSR600821-50"/>
    </source>
</evidence>
<organism evidence="8 9">
    <name type="scientific">Candidatus Coprovicinus avistercoris</name>
    <dbReference type="NCBI Taxonomy" id="2840754"/>
    <lineage>
        <taxon>Bacteria</taxon>
        <taxon>Bacillati</taxon>
        <taxon>Actinomycetota</taxon>
        <taxon>Coriobacteriia</taxon>
        <taxon>Coriobacteriales</taxon>
        <taxon>Coriobacteriaceae</taxon>
        <taxon>Coriobacteriaceae incertae sedis</taxon>
        <taxon>Candidatus Coprovicinus</taxon>
    </lineage>
</organism>
<feature type="active site" description="Proton acceptor; specific for L-alanine" evidence="4">
    <location>
        <position position="270"/>
    </location>
</feature>
<feature type="modified residue" description="N6-(pyridoxal phosphate)lysine" evidence="4 5">
    <location>
        <position position="43"/>
    </location>
</feature>
<dbReference type="EC" id="5.1.1.1" evidence="4"/>
<comment type="function">
    <text evidence="4">Catalyzes the interconversion of L-alanine and D-alanine. May also act on other amino acids.</text>
</comment>
<dbReference type="Gene3D" id="3.20.20.10">
    <property type="entry name" value="Alanine racemase"/>
    <property type="match status" value="1"/>
</dbReference>
<dbReference type="InterPro" id="IPR029066">
    <property type="entry name" value="PLP-binding_barrel"/>
</dbReference>
<dbReference type="GO" id="GO:0005829">
    <property type="term" value="C:cytosol"/>
    <property type="evidence" value="ECO:0007669"/>
    <property type="project" value="TreeGrafter"/>
</dbReference>
<evidence type="ECO:0000256" key="2">
    <source>
        <dbReference type="ARBA" id="ARBA00022898"/>
    </source>
</evidence>
<accession>A0A9D1L5A4</accession>